<dbReference type="Gene3D" id="2.60.40.3210">
    <property type="entry name" value="Zona pellucida, ZP-N domain"/>
    <property type="match status" value="1"/>
</dbReference>
<gene>
    <name evidence="2" type="ORF">EOD39_18575</name>
</gene>
<keyword evidence="3" id="KW-1185">Reference proteome</keyword>
<sequence length="182" mass="20116">MALRFERRCSWAGDWMAQKRLTMELLHKNRKVERLRESPEQAIRVADDYFGHSSFVSFSREGWSRVAFSQSGGRAVLPQTLSVKCWEDKVVGSVKRDLFGIGQLIKASDVSLGSCVVTRLDDASQSVIFEAPLQECGSTLTEGHSTTAGARVEKERALEAGERSGGRASLLVQAERRGRVGV</sequence>
<organism evidence="2 3">
    <name type="scientific">Acipenser ruthenus</name>
    <name type="common">Sterlet sturgeon</name>
    <dbReference type="NCBI Taxonomy" id="7906"/>
    <lineage>
        <taxon>Eukaryota</taxon>
        <taxon>Metazoa</taxon>
        <taxon>Chordata</taxon>
        <taxon>Craniata</taxon>
        <taxon>Vertebrata</taxon>
        <taxon>Euteleostomi</taxon>
        <taxon>Actinopterygii</taxon>
        <taxon>Chondrostei</taxon>
        <taxon>Acipenseriformes</taxon>
        <taxon>Acipenseridae</taxon>
        <taxon>Acipenser</taxon>
    </lineage>
</organism>
<feature type="domain" description="ZP-N" evidence="1">
    <location>
        <begin position="85"/>
        <end position="146"/>
    </location>
</feature>
<dbReference type="InterPro" id="IPR055356">
    <property type="entry name" value="ZP-N"/>
</dbReference>
<dbReference type="EMBL" id="SCEB01003993">
    <property type="protein sequence ID" value="RXM93913.1"/>
    <property type="molecule type" value="Genomic_DNA"/>
</dbReference>
<comment type="caution">
    <text evidence="2">The sequence shown here is derived from an EMBL/GenBank/DDBJ whole genome shotgun (WGS) entry which is preliminary data.</text>
</comment>
<dbReference type="AlphaFoldDB" id="A0A444V0E4"/>
<accession>A0A444V0E4</accession>
<dbReference type="GO" id="GO:2000344">
    <property type="term" value="P:positive regulation of acrosome reaction"/>
    <property type="evidence" value="ECO:0007669"/>
    <property type="project" value="TreeGrafter"/>
</dbReference>
<dbReference type="GO" id="GO:0035803">
    <property type="term" value="P:egg coat formation"/>
    <property type="evidence" value="ECO:0007669"/>
    <property type="project" value="TreeGrafter"/>
</dbReference>
<dbReference type="PANTHER" id="PTHR11576">
    <property type="entry name" value="ZONA PELLUCIDA SPERM-BINDING PROTEIN 3"/>
    <property type="match status" value="1"/>
</dbReference>
<name>A0A444V0E4_ACIRT</name>
<proteinExistence type="predicted"/>
<dbReference type="PANTHER" id="PTHR11576:SF2">
    <property type="entry name" value="ZONA PELLUCIDA SPERM-BINDING PROTEIN 3"/>
    <property type="match status" value="1"/>
</dbReference>
<dbReference type="GO" id="GO:0032190">
    <property type="term" value="F:acrosin binding"/>
    <property type="evidence" value="ECO:0007669"/>
    <property type="project" value="TreeGrafter"/>
</dbReference>
<evidence type="ECO:0000313" key="2">
    <source>
        <dbReference type="EMBL" id="RXM93913.1"/>
    </source>
</evidence>
<dbReference type="GO" id="GO:0007339">
    <property type="term" value="P:binding of sperm to zona pellucida"/>
    <property type="evidence" value="ECO:0007669"/>
    <property type="project" value="TreeGrafter"/>
</dbReference>
<evidence type="ECO:0000259" key="1">
    <source>
        <dbReference type="Pfam" id="PF23344"/>
    </source>
</evidence>
<dbReference type="GO" id="GO:0031012">
    <property type="term" value="C:extracellular matrix"/>
    <property type="evidence" value="ECO:0007669"/>
    <property type="project" value="TreeGrafter"/>
</dbReference>
<protein>
    <submittedName>
        <fullName evidence="2">Zona pellucida sperm-binding protein 3</fullName>
    </submittedName>
</protein>
<dbReference type="Proteomes" id="UP000289886">
    <property type="component" value="Unassembled WGS sequence"/>
</dbReference>
<evidence type="ECO:0000313" key="3">
    <source>
        <dbReference type="Proteomes" id="UP000289886"/>
    </source>
</evidence>
<dbReference type="Pfam" id="PF23344">
    <property type="entry name" value="ZP-N"/>
    <property type="match status" value="1"/>
</dbReference>
<reference evidence="2 3" key="1">
    <citation type="submission" date="2019-01" db="EMBL/GenBank/DDBJ databases">
        <title>Draft Genome and Complete Hox-Cluster Characterization of the Sterlet Sturgeon (Acipenser ruthenus).</title>
        <authorList>
            <person name="Wei Q."/>
        </authorList>
    </citation>
    <scope>NUCLEOTIDE SEQUENCE [LARGE SCALE GENOMIC DNA]</scope>
    <source>
        <strain evidence="2">WHYD16114868_AA</strain>
        <tissue evidence="2">Blood</tissue>
    </source>
</reference>